<dbReference type="AlphaFoldDB" id="A0A5A8F8J3"/>
<dbReference type="SUPFAM" id="SSF55653">
    <property type="entry name" value="Ribosomal protein L9 C-domain"/>
    <property type="match status" value="1"/>
</dbReference>
<dbReference type="Pfam" id="PF03948">
    <property type="entry name" value="Ribosomal_L9_C"/>
    <property type="match status" value="1"/>
</dbReference>
<dbReference type="InterPro" id="IPR020070">
    <property type="entry name" value="Ribosomal_bL9_N"/>
</dbReference>
<keyword evidence="8" id="KW-0175">Coiled coil</keyword>
<dbReference type="HAMAP" id="MF_00503">
    <property type="entry name" value="Ribosomal_bL9"/>
    <property type="match status" value="1"/>
</dbReference>
<evidence type="ECO:0000256" key="8">
    <source>
        <dbReference type="SAM" id="Coils"/>
    </source>
</evidence>
<dbReference type="RefSeq" id="WP_149265661.1">
    <property type="nucleotide sequence ID" value="NZ_VFJB01000003.1"/>
</dbReference>
<dbReference type="Gene3D" id="3.10.430.100">
    <property type="entry name" value="Ribosomal protein L9, C-terminal domain"/>
    <property type="match status" value="1"/>
</dbReference>
<name>A0A5A8F8J3_9BACT</name>
<dbReference type="SUPFAM" id="SSF55658">
    <property type="entry name" value="L9 N-domain-like"/>
    <property type="match status" value="1"/>
</dbReference>
<dbReference type="Gene3D" id="3.40.5.10">
    <property type="entry name" value="Ribosomal protein L9, N-terminal domain"/>
    <property type="match status" value="1"/>
</dbReference>
<evidence type="ECO:0000256" key="1">
    <source>
        <dbReference type="ARBA" id="ARBA00010605"/>
    </source>
</evidence>
<feature type="domain" description="Large ribosomal subunit protein bL9 C-terminal" evidence="10">
    <location>
        <begin position="64"/>
        <end position="145"/>
    </location>
</feature>
<protein>
    <recommendedName>
        <fullName evidence="6 7">Large ribosomal subunit protein bL9</fullName>
    </recommendedName>
</protein>
<evidence type="ECO:0000256" key="4">
    <source>
        <dbReference type="ARBA" id="ARBA00022980"/>
    </source>
</evidence>
<keyword evidence="2 7" id="KW-0699">rRNA-binding</keyword>
<evidence type="ECO:0000259" key="10">
    <source>
        <dbReference type="Pfam" id="PF03948"/>
    </source>
</evidence>
<evidence type="ECO:0000259" key="9">
    <source>
        <dbReference type="Pfam" id="PF01281"/>
    </source>
</evidence>
<dbReference type="GO" id="GO:0006412">
    <property type="term" value="P:translation"/>
    <property type="evidence" value="ECO:0007669"/>
    <property type="project" value="UniProtKB-UniRule"/>
</dbReference>
<dbReference type="Pfam" id="PF01281">
    <property type="entry name" value="Ribosomal_L9_N"/>
    <property type="match status" value="1"/>
</dbReference>
<dbReference type="PANTHER" id="PTHR21368">
    <property type="entry name" value="50S RIBOSOMAL PROTEIN L9"/>
    <property type="match status" value="1"/>
</dbReference>
<comment type="caution">
    <text evidence="11">The sequence shown here is derived from an EMBL/GenBank/DDBJ whole genome shotgun (WGS) entry which is preliminary data.</text>
</comment>
<dbReference type="EMBL" id="VFJB01000003">
    <property type="protein sequence ID" value="KAA0258901.1"/>
    <property type="molecule type" value="Genomic_DNA"/>
</dbReference>
<accession>A0A5A8F8J3</accession>
<dbReference type="FunFam" id="3.10.430.100:FF:000006">
    <property type="entry name" value="50S ribosomal protein L9"/>
    <property type="match status" value="1"/>
</dbReference>
<sequence>MKVIFLKDVKGVAKAGEIKNVKDGYARNFLFKKNLAVEATPANIKKLEERKLQMQEAELQKVNDAKNLAEKLKNITVKLVKKAGENGKLFGAVTAAELEEALKKEGVDIDKKQIELPEPIKNTGTYNVKVNLYKEIKGEFKVVVDAE</sequence>
<keyword evidence="5 7" id="KW-0687">Ribonucleoprotein</keyword>
<evidence type="ECO:0000256" key="6">
    <source>
        <dbReference type="ARBA" id="ARBA00035292"/>
    </source>
</evidence>
<dbReference type="InterPro" id="IPR036935">
    <property type="entry name" value="Ribosomal_bL9_N_sf"/>
</dbReference>
<keyword evidence="3 7" id="KW-0694">RNA-binding</keyword>
<dbReference type="OrthoDB" id="9788336at2"/>
<dbReference type="GO" id="GO:0005840">
    <property type="term" value="C:ribosome"/>
    <property type="evidence" value="ECO:0007669"/>
    <property type="project" value="UniProtKB-KW"/>
</dbReference>
<proteinExistence type="inferred from homology"/>
<evidence type="ECO:0000256" key="3">
    <source>
        <dbReference type="ARBA" id="ARBA00022884"/>
    </source>
</evidence>
<dbReference type="InterPro" id="IPR020069">
    <property type="entry name" value="Ribosomal_bL9_C"/>
</dbReference>
<evidence type="ECO:0000256" key="7">
    <source>
        <dbReference type="HAMAP-Rule" id="MF_00503"/>
    </source>
</evidence>
<dbReference type="GO" id="GO:0003735">
    <property type="term" value="F:structural constituent of ribosome"/>
    <property type="evidence" value="ECO:0007669"/>
    <property type="project" value="InterPro"/>
</dbReference>
<dbReference type="Proteomes" id="UP000322876">
    <property type="component" value="Unassembled WGS sequence"/>
</dbReference>
<dbReference type="GO" id="GO:0019843">
    <property type="term" value="F:rRNA binding"/>
    <property type="evidence" value="ECO:0007669"/>
    <property type="project" value="UniProtKB-UniRule"/>
</dbReference>
<comment type="similarity">
    <text evidence="1 7">Belongs to the bacterial ribosomal protein bL9 family.</text>
</comment>
<dbReference type="GO" id="GO:1990904">
    <property type="term" value="C:ribonucleoprotein complex"/>
    <property type="evidence" value="ECO:0007669"/>
    <property type="project" value="UniProtKB-KW"/>
</dbReference>
<dbReference type="InterPro" id="IPR000244">
    <property type="entry name" value="Ribosomal_bL9"/>
</dbReference>
<dbReference type="NCBIfam" id="TIGR00158">
    <property type="entry name" value="L9"/>
    <property type="match status" value="1"/>
</dbReference>
<evidence type="ECO:0000256" key="5">
    <source>
        <dbReference type="ARBA" id="ARBA00023274"/>
    </source>
</evidence>
<dbReference type="InterPro" id="IPR009027">
    <property type="entry name" value="Ribosomal_bL9/RNase_H1_N"/>
</dbReference>
<keyword evidence="4 7" id="KW-0689">Ribosomal protein</keyword>
<evidence type="ECO:0000313" key="12">
    <source>
        <dbReference type="Proteomes" id="UP000322876"/>
    </source>
</evidence>
<evidence type="ECO:0000313" key="11">
    <source>
        <dbReference type="EMBL" id="KAA0258901.1"/>
    </source>
</evidence>
<feature type="domain" description="Ribosomal protein L9" evidence="9">
    <location>
        <begin position="1"/>
        <end position="47"/>
    </location>
</feature>
<keyword evidence="12" id="KW-1185">Reference proteome</keyword>
<evidence type="ECO:0000256" key="2">
    <source>
        <dbReference type="ARBA" id="ARBA00022730"/>
    </source>
</evidence>
<gene>
    <name evidence="7" type="primary">rplI</name>
    <name evidence="11" type="ORF">FHQ18_02850</name>
</gene>
<reference evidence="11 12" key="1">
    <citation type="submission" date="2019-06" db="EMBL/GenBank/DDBJ databases">
        <title>Genomic insights into carbon and energy metabolism of Deferribacter autotrophicus revealed new metabolic traits in the phylum Deferribacteres.</title>
        <authorList>
            <person name="Slobodkin A.I."/>
            <person name="Slobodkina G.B."/>
            <person name="Allioux M."/>
            <person name="Alain K."/>
            <person name="Jebbar M."/>
            <person name="Shadrin V."/>
            <person name="Kublanov I.V."/>
            <person name="Toshchakov S.V."/>
            <person name="Bonch-Osmolovskaya E.A."/>
        </authorList>
    </citation>
    <scope>NUCLEOTIDE SEQUENCE [LARGE SCALE GENOMIC DNA]</scope>
    <source>
        <strain evidence="11 12">SL50</strain>
    </source>
</reference>
<feature type="coiled-coil region" evidence="8">
    <location>
        <begin position="45"/>
        <end position="115"/>
    </location>
</feature>
<organism evidence="11 12">
    <name type="scientific">Deferribacter autotrophicus</name>
    <dbReference type="NCBI Taxonomy" id="500465"/>
    <lineage>
        <taxon>Bacteria</taxon>
        <taxon>Pseudomonadati</taxon>
        <taxon>Deferribacterota</taxon>
        <taxon>Deferribacteres</taxon>
        <taxon>Deferribacterales</taxon>
        <taxon>Deferribacteraceae</taxon>
        <taxon>Deferribacter</taxon>
    </lineage>
</organism>
<comment type="function">
    <text evidence="7">Binds to the 23S rRNA.</text>
</comment>
<dbReference type="FunFam" id="3.40.5.10:FF:000002">
    <property type="entry name" value="50S ribosomal protein L9"/>
    <property type="match status" value="1"/>
</dbReference>
<dbReference type="InterPro" id="IPR020594">
    <property type="entry name" value="Ribosomal_bL9_bac/chp"/>
</dbReference>
<dbReference type="InterPro" id="IPR036791">
    <property type="entry name" value="Ribosomal_bL9_C_sf"/>
</dbReference>